<dbReference type="Proteomes" id="UP000306102">
    <property type="component" value="Unassembled WGS sequence"/>
</dbReference>
<evidence type="ECO:0000256" key="1">
    <source>
        <dbReference type="SAM" id="Coils"/>
    </source>
</evidence>
<feature type="coiled-coil region" evidence="1">
    <location>
        <begin position="129"/>
        <end position="163"/>
    </location>
</feature>
<protein>
    <submittedName>
        <fullName evidence="2">Uncharacterized protein</fullName>
    </submittedName>
</protein>
<keyword evidence="1" id="KW-0175">Coiled coil</keyword>
<name>A0A4S4EMK2_CAMSN</name>
<proteinExistence type="predicted"/>
<keyword evidence="3" id="KW-1185">Reference proteome</keyword>
<dbReference type="AlphaFoldDB" id="A0A4S4EMK2"/>
<comment type="caution">
    <text evidence="2">The sequence shown here is derived from an EMBL/GenBank/DDBJ whole genome shotgun (WGS) entry which is preliminary data.</text>
</comment>
<gene>
    <name evidence="2" type="ORF">TEA_011900</name>
</gene>
<reference evidence="2 3" key="1">
    <citation type="journal article" date="2018" name="Proc. Natl. Acad. Sci. U.S.A.">
        <title>Draft genome sequence of Camellia sinensis var. sinensis provides insights into the evolution of the tea genome and tea quality.</title>
        <authorList>
            <person name="Wei C."/>
            <person name="Yang H."/>
            <person name="Wang S."/>
            <person name="Zhao J."/>
            <person name="Liu C."/>
            <person name="Gao L."/>
            <person name="Xia E."/>
            <person name="Lu Y."/>
            <person name="Tai Y."/>
            <person name="She G."/>
            <person name="Sun J."/>
            <person name="Cao H."/>
            <person name="Tong W."/>
            <person name="Gao Q."/>
            <person name="Li Y."/>
            <person name="Deng W."/>
            <person name="Jiang X."/>
            <person name="Wang W."/>
            <person name="Chen Q."/>
            <person name="Zhang S."/>
            <person name="Li H."/>
            <person name="Wu J."/>
            <person name="Wang P."/>
            <person name="Li P."/>
            <person name="Shi C."/>
            <person name="Zheng F."/>
            <person name="Jian J."/>
            <person name="Huang B."/>
            <person name="Shan D."/>
            <person name="Shi M."/>
            <person name="Fang C."/>
            <person name="Yue Y."/>
            <person name="Li F."/>
            <person name="Li D."/>
            <person name="Wei S."/>
            <person name="Han B."/>
            <person name="Jiang C."/>
            <person name="Yin Y."/>
            <person name="Xia T."/>
            <person name="Zhang Z."/>
            <person name="Bennetzen J.L."/>
            <person name="Zhao S."/>
            <person name="Wan X."/>
        </authorList>
    </citation>
    <scope>NUCLEOTIDE SEQUENCE [LARGE SCALE GENOMIC DNA]</scope>
    <source>
        <strain evidence="3">cv. Shuchazao</strain>
        <tissue evidence="2">Leaf</tissue>
    </source>
</reference>
<accession>A0A4S4EMK2</accession>
<sequence>MDVNKAMATKCGWSLSTHTYRLRKKYLNLKSAKGEEYARSYPPPECDLENLKNLIDKKWNDSNWLVNFSYDNMIKIQVKHCSQPGVVPITPEELSVKVLKPRSGYVKGLGLRRSFSIRTTSASTDSDYVRRLEMEIQEQKEEIQSQKEEIQVQNKEIEKMNGSIYENFEMTSSIMEFLKKQGLKGQFRGGGIP</sequence>
<dbReference type="EMBL" id="SDRB02003552">
    <property type="protein sequence ID" value="THG17395.1"/>
    <property type="molecule type" value="Genomic_DNA"/>
</dbReference>
<evidence type="ECO:0000313" key="3">
    <source>
        <dbReference type="Proteomes" id="UP000306102"/>
    </source>
</evidence>
<organism evidence="2 3">
    <name type="scientific">Camellia sinensis var. sinensis</name>
    <name type="common">China tea</name>
    <dbReference type="NCBI Taxonomy" id="542762"/>
    <lineage>
        <taxon>Eukaryota</taxon>
        <taxon>Viridiplantae</taxon>
        <taxon>Streptophyta</taxon>
        <taxon>Embryophyta</taxon>
        <taxon>Tracheophyta</taxon>
        <taxon>Spermatophyta</taxon>
        <taxon>Magnoliopsida</taxon>
        <taxon>eudicotyledons</taxon>
        <taxon>Gunneridae</taxon>
        <taxon>Pentapetalae</taxon>
        <taxon>asterids</taxon>
        <taxon>Ericales</taxon>
        <taxon>Theaceae</taxon>
        <taxon>Camellia</taxon>
    </lineage>
</organism>
<evidence type="ECO:0000313" key="2">
    <source>
        <dbReference type="EMBL" id="THG17395.1"/>
    </source>
</evidence>